<dbReference type="EMBL" id="MU001499">
    <property type="protein sequence ID" value="KAF2445339.1"/>
    <property type="molecule type" value="Genomic_DNA"/>
</dbReference>
<evidence type="ECO:0000313" key="2">
    <source>
        <dbReference type="EMBL" id="KAF2445339.1"/>
    </source>
</evidence>
<keyword evidence="1" id="KW-0732">Signal</keyword>
<dbReference type="Proteomes" id="UP000799764">
    <property type="component" value="Unassembled WGS sequence"/>
</dbReference>
<keyword evidence="3" id="KW-1185">Reference proteome</keyword>
<sequence>MCVEVLWTRLRCFTGWVFCLLPVPPSDAIGRIEEEATTWTANAITSHLHSMDSHLEVLELFEMFVFWHPIDFLYCVLPRLAKAREDSTIDILLSLGMGTVLYVM</sequence>
<feature type="chain" id="PRO_5040381742" description="EXPERA domain-containing protein" evidence="1">
    <location>
        <begin position="29"/>
        <end position="104"/>
    </location>
</feature>
<comment type="caution">
    <text evidence="2">The sequence shown here is derived from an EMBL/GenBank/DDBJ whole genome shotgun (WGS) entry which is preliminary data.</text>
</comment>
<accession>A0A9P4UB97</accession>
<evidence type="ECO:0000256" key="1">
    <source>
        <dbReference type="SAM" id="SignalP"/>
    </source>
</evidence>
<protein>
    <recommendedName>
        <fullName evidence="4">EXPERA domain-containing protein</fullName>
    </recommendedName>
</protein>
<feature type="signal peptide" evidence="1">
    <location>
        <begin position="1"/>
        <end position="28"/>
    </location>
</feature>
<organism evidence="2 3">
    <name type="scientific">Karstenula rhodostoma CBS 690.94</name>
    <dbReference type="NCBI Taxonomy" id="1392251"/>
    <lineage>
        <taxon>Eukaryota</taxon>
        <taxon>Fungi</taxon>
        <taxon>Dikarya</taxon>
        <taxon>Ascomycota</taxon>
        <taxon>Pezizomycotina</taxon>
        <taxon>Dothideomycetes</taxon>
        <taxon>Pleosporomycetidae</taxon>
        <taxon>Pleosporales</taxon>
        <taxon>Massarineae</taxon>
        <taxon>Didymosphaeriaceae</taxon>
        <taxon>Karstenula</taxon>
    </lineage>
</organism>
<name>A0A9P4UB97_9PLEO</name>
<dbReference type="AlphaFoldDB" id="A0A9P4UB97"/>
<reference evidence="2" key="1">
    <citation type="journal article" date="2020" name="Stud. Mycol.">
        <title>101 Dothideomycetes genomes: a test case for predicting lifestyles and emergence of pathogens.</title>
        <authorList>
            <person name="Haridas S."/>
            <person name="Albert R."/>
            <person name="Binder M."/>
            <person name="Bloem J."/>
            <person name="Labutti K."/>
            <person name="Salamov A."/>
            <person name="Andreopoulos B."/>
            <person name="Baker S."/>
            <person name="Barry K."/>
            <person name="Bills G."/>
            <person name="Bluhm B."/>
            <person name="Cannon C."/>
            <person name="Castanera R."/>
            <person name="Culley D."/>
            <person name="Daum C."/>
            <person name="Ezra D."/>
            <person name="Gonzalez J."/>
            <person name="Henrissat B."/>
            <person name="Kuo A."/>
            <person name="Liang C."/>
            <person name="Lipzen A."/>
            <person name="Lutzoni F."/>
            <person name="Magnuson J."/>
            <person name="Mondo S."/>
            <person name="Nolan M."/>
            <person name="Ohm R."/>
            <person name="Pangilinan J."/>
            <person name="Park H.-J."/>
            <person name="Ramirez L."/>
            <person name="Alfaro M."/>
            <person name="Sun H."/>
            <person name="Tritt A."/>
            <person name="Yoshinaga Y."/>
            <person name="Zwiers L.-H."/>
            <person name="Turgeon B."/>
            <person name="Goodwin S."/>
            <person name="Spatafora J."/>
            <person name="Crous P."/>
            <person name="Grigoriev I."/>
        </authorList>
    </citation>
    <scope>NUCLEOTIDE SEQUENCE</scope>
    <source>
        <strain evidence="2">CBS 690.94</strain>
    </source>
</reference>
<evidence type="ECO:0000313" key="3">
    <source>
        <dbReference type="Proteomes" id="UP000799764"/>
    </source>
</evidence>
<evidence type="ECO:0008006" key="4">
    <source>
        <dbReference type="Google" id="ProtNLM"/>
    </source>
</evidence>
<gene>
    <name evidence="2" type="ORF">P171DRAFT_430786</name>
</gene>
<proteinExistence type="predicted"/>